<protein>
    <submittedName>
        <fullName evidence="1">LAS1-like protein</fullName>
    </submittedName>
</protein>
<proteinExistence type="predicted"/>
<organism evidence="1 2">
    <name type="scientific">Trifolium medium</name>
    <dbReference type="NCBI Taxonomy" id="97028"/>
    <lineage>
        <taxon>Eukaryota</taxon>
        <taxon>Viridiplantae</taxon>
        <taxon>Streptophyta</taxon>
        <taxon>Embryophyta</taxon>
        <taxon>Tracheophyta</taxon>
        <taxon>Spermatophyta</taxon>
        <taxon>Magnoliopsida</taxon>
        <taxon>eudicotyledons</taxon>
        <taxon>Gunneridae</taxon>
        <taxon>Pentapetalae</taxon>
        <taxon>rosids</taxon>
        <taxon>fabids</taxon>
        <taxon>Fabales</taxon>
        <taxon>Fabaceae</taxon>
        <taxon>Papilionoideae</taxon>
        <taxon>50 kb inversion clade</taxon>
        <taxon>NPAAA clade</taxon>
        <taxon>Hologalegina</taxon>
        <taxon>IRL clade</taxon>
        <taxon>Trifolieae</taxon>
        <taxon>Trifolium</taxon>
    </lineage>
</organism>
<evidence type="ECO:0000313" key="1">
    <source>
        <dbReference type="EMBL" id="MCI25981.1"/>
    </source>
</evidence>
<dbReference type="Proteomes" id="UP000265520">
    <property type="component" value="Unassembled WGS sequence"/>
</dbReference>
<keyword evidence="2" id="KW-1185">Reference proteome</keyword>
<dbReference type="EMBL" id="LXQA010150623">
    <property type="protein sequence ID" value="MCI25981.1"/>
    <property type="molecule type" value="Genomic_DNA"/>
</dbReference>
<accession>A0A392QNM1</accession>
<comment type="caution">
    <text evidence="1">The sequence shown here is derived from an EMBL/GenBank/DDBJ whole genome shotgun (WGS) entry which is preliminary data.</text>
</comment>
<reference evidence="1 2" key="1">
    <citation type="journal article" date="2018" name="Front. Plant Sci.">
        <title>Red Clover (Trifolium pratense) and Zigzag Clover (T. medium) - A Picture of Genomic Similarities and Differences.</title>
        <authorList>
            <person name="Dluhosova J."/>
            <person name="Istvanek J."/>
            <person name="Nedelnik J."/>
            <person name="Repkova J."/>
        </authorList>
    </citation>
    <scope>NUCLEOTIDE SEQUENCE [LARGE SCALE GENOMIC DNA]</scope>
    <source>
        <strain evidence="2">cv. 10/8</strain>
        <tissue evidence="1">Leaf</tissue>
    </source>
</reference>
<sequence>MPKRVMHELVRKCLLISRLCNKQIMDSALHLAKLMDDKSLLKKVQLLSGLALSNIVDDADDQNSSLTS</sequence>
<name>A0A392QNM1_9FABA</name>
<dbReference type="AlphaFoldDB" id="A0A392QNM1"/>
<feature type="non-terminal residue" evidence="1">
    <location>
        <position position="68"/>
    </location>
</feature>
<evidence type="ECO:0000313" key="2">
    <source>
        <dbReference type="Proteomes" id="UP000265520"/>
    </source>
</evidence>